<dbReference type="Pfam" id="PF11427">
    <property type="entry name" value="HTH_Tnp_Tc3_1"/>
    <property type="match status" value="1"/>
</dbReference>
<dbReference type="InterPro" id="IPR048703">
    <property type="entry name" value="Tnp_Tc3-like_HTH"/>
</dbReference>
<dbReference type="InterPro" id="IPR036388">
    <property type="entry name" value="WH-like_DNA-bd_sf"/>
</dbReference>
<dbReference type="Gene3D" id="1.10.10.10">
    <property type="entry name" value="Winged helix-like DNA-binding domain superfamily/Winged helix DNA-binding domain"/>
    <property type="match status" value="1"/>
</dbReference>
<evidence type="ECO:0000256" key="1">
    <source>
        <dbReference type="ARBA" id="ARBA00004123"/>
    </source>
</evidence>
<dbReference type="EMBL" id="UZAH01025671">
    <property type="protein sequence ID" value="VDO68420.1"/>
    <property type="molecule type" value="Genomic_DNA"/>
</dbReference>
<evidence type="ECO:0000313" key="4">
    <source>
        <dbReference type="EMBL" id="VDO68420.1"/>
    </source>
</evidence>
<organism evidence="5 6">
    <name type="scientific">Heligmosomoides polygyrus</name>
    <name type="common">Parasitic roundworm</name>
    <dbReference type="NCBI Taxonomy" id="6339"/>
    <lineage>
        <taxon>Eukaryota</taxon>
        <taxon>Metazoa</taxon>
        <taxon>Ecdysozoa</taxon>
        <taxon>Nematoda</taxon>
        <taxon>Chromadorea</taxon>
        <taxon>Rhabditida</taxon>
        <taxon>Rhabditina</taxon>
        <taxon>Rhabditomorpha</taxon>
        <taxon>Strongyloidea</taxon>
        <taxon>Heligmosomidae</taxon>
        <taxon>Heligmosomoides</taxon>
    </lineage>
</organism>
<proteinExistence type="predicted"/>
<feature type="domain" description="Transposable element Tc3 transposase-like DNA-binding HTH" evidence="3">
    <location>
        <begin position="65"/>
        <end position="100"/>
    </location>
</feature>
<dbReference type="GO" id="GO:0005634">
    <property type="term" value="C:nucleus"/>
    <property type="evidence" value="ECO:0007669"/>
    <property type="project" value="UniProtKB-SubCell"/>
</dbReference>
<reference evidence="6" key="2">
    <citation type="submission" date="2019-09" db="UniProtKB">
        <authorList>
            <consortium name="WormBaseParasite"/>
        </authorList>
    </citation>
    <scope>IDENTIFICATION</scope>
</reference>
<dbReference type="InterPro" id="IPR009057">
    <property type="entry name" value="Homeodomain-like_sf"/>
</dbReference>
<evidence type="ECO:0000259" key="3">
    <source>
        <dbReference type="Pfam" id="PF21517"/>
    </source>
</evidence>
<comment type="subcellular location">
    <subcellularLocation>
        <location evidence="1">Nucleus</location>
    </subcellularLocation>
</comment>
<evidence type="ECO:0000313" key="5">
    <source>
        <dbReference type="Proteomes" id="UP000050761"/>
    </source>
</evidence>
<name>A0A183FI08_HELPZ</name>
<dbReference type="SUPFAM" id="SSF46689">
    <property type="entry name" value="Homeodomain-like"/>
    <property type="match status" value="1"/>
</dbReference>
<gene>
    <name evidence="4" type="ORF">HPBE_LOCUS6470</name>
</gene>
<protein>
    <submittedName>
        <fullName evidence="6">HTH_Tnp_Tc3_1 domain-containing protein</fullName>
    </submittedName>
</protein>
<evidence type="ECO:0000313" key="6">
    <source>
        <dbReference type="WBParaSite" id="HPBE_0000646901-mRNA-1"/>
    </source>
</evidence>
<dbReference type="Gene3D" id="1.10.10.60">
    <property type="entry name" value="Homeodomain-like"/>
    <property type="match status" value="1"/>
</dbReference>
<accession>A0A183FI08</accession>
<dbReference type="Proteomes" id="UP000050761">
    <property type="component" value="Unassembled WGS sequence"/>
</dbReference>
<feature type="domain" description="Tc3 transposase DNA binding" evidence="2">
    <location>
        <begin position="12"/>
        <end position="48"/>
    </location>
</feature>
<dbReference type="WBParaSite" id="HPBE_0000646901-mRNA-1">
    <property type="protein sequence ID" value="HPBE_0000646901-mRNA-1"/>
    <property type="gene ID" value="HPBE_0000646901"/>
</dbReference>
<dbReference type="OrthoDB" id="5823189at2759"/>
<reference evidence="4 5" key="1">
    <citation type="submission" date="2018-11" db="EMBL/GenBank/DDBJ databases">
        <authorList>
            <consortium name="Pathogen Informatics"/>
        </authorList>
    </citation>
    <scope>NUCLEOTIDE SEQUENCE [LARGE SCALE GENOMIC DNA]</scope>
</reference>
<dbReference type="InterPro" id="IPR025898">
    <property type="entry name" value="Tc3_transposase_DNA-bd_dom"/>
</dbReference>
<sequence>MPVRRRVLIIEEQAQIRALKDAGLTDRAIARQLGRSYGCVDHFLRNPNRSAPVPGRPRLISSQNRRRISRMVSNSTWSVNQVRAETRLSASRTTIWRCIRSNEHICRQTMQKAPHLTNFHKQAYMARNGKM</sequence>
<dbReference type="GO" id="GO:0003677">
    <property type="term" value="F:DNA binding"/>
    <property type="evidence" value="ECO:0007669"/>
    <property type="project" value="InterPro"/>
</dbReference>
<evidence type="ECO:0000259" key="2">
    <source>
        <dbReference type="Pfam" id="PF11427"/>
    </source>
</evidence>
<dbReference type="AlphaFoldDB" id="A0A183FI08"/>
<dbReference type="Pfam" id="PF21517">
    <property type="entry name" value="HTH_Tnp_Tc3_2_like"/>
    <property type="match status" value="1"/>
</dbReference>
<keyword evidence="5" id="KW-1185">Reference proteome</keyword>
<accession>A0A3P7X3U6</accession>